<accession>A0ABQ1JXI8</accession>
<keyword evidence="3" id="KW-1185">Reference proteome</keyword>
<sequence>MAKRYMPLLLALCALAGCTWSEQNSPRVFTQGMLRQSLSLHEMLDCVATNDGLNPAQVRQRQSELEQQQSSDNPAAQFRLACLLGRSSASDTELVRARQLLDQLQRQPALEPEQVKLLTLYQRHLLLTQRLRQQLRETREYRDKIEQLKGLEEELEPATVEQETAE</sequence>
<feature type="chain" id="PRO_5046376743" description="Lipoprotein" evidence="1">
    <location>
        <begin position="17"/>
        <end position="166"/>
    </location>
</feature>
<name>A0ABQ1JXI8_9GAMM</name>
<dbReference type="PROSITE" id="PS51257">
    <property type="entry name" value="PROKAR_LIPOPROTEIN"/>
    <property type="match status" value="1"/>
</dbReference>
<dbReference type="EMBL" id="BMIJ01000001">
    <property type="protein sequence ID" value="GGB81176.1"/>
    <property type="molecule type" value="Genomic_DNA"/>
</dbReference>
<gene>
    <name evidence="2" type="ORF">GCM10011352_03620</name>
</gene>
<organism evidence="2 3">
    <name type="scientific">Marinobacterium zhoushanense</name>
    <dbReference type="NCBI Taxonomy" id="1679163"/>
    <lineage>
        <taxon>Bacteria</taxon>
        <taxon>Pseudomonadati</taxon>
        <taxon>Pseudomonadota</taxon>
        <taxon>Gammaproteobacteria</taxon>
        <taxon>Oceanospirillales</taxon>
        <taxon>Oceanospirillaceae</taxon>
        <taxon>Marinobacterium</taxon>
    </lineage>
</organism>
<evidence type="ECO:0000313" key="2">
    <source>
        <dbReference type="EMBL" id="GGB81176.1"/>
    </source>
</evidence>
<proteinExistence type="predicted"/>
<feature type="signal peptide" evidence="1">
    <location>
        <begin position="1"/>
        <end position="16"/>
    </location>
</feature>
<dbReference type="RefSeq" id="WP_188745392.1">
    <property type="nucleotide sequence ID" value="NZ_BMIJ01000001.1"/>
</dbReference>
<evidence type="ECO:0000313" key="3">
    <source>
        <dbReference type="Proteomes" id="UP000629025"/>
    </source>
</evidence>
<evidence type="ECO:0008006" key="4">
    <source>
        <dbReference type="Google" id="ProtNLM"/>
    </source>
</evidence>
<reference evidence="3" key="1">
    <citation type="journal article" date="2019" name="Int. J. Syst. Evol. Microbiol.">
        <title>The Global Catalogue of Microorganisms (GCM) 10K type strain sequencing project: providing services to taxonomists for standard genome sequencing and annotation.</title>
        <authorList>
            <consortium name="The Broad Institute Genomics Platform"/>
            <consortium name="The Broad Institute Genome Sequencing Center for Infectious Disease"/>
            <person name="Wu L."/>
            <person name="Ma J."/>
        </authorList>
    </citation>
    <scope>NUCLEOTIDE SEQUENCE [LARGE SCALE GENOMIC DNA]</scope>
    <source>
        <strain evidence="3">CGMCC 1.15341</strain>
    </source>
</reference>
<comment type="caution">
    <text evidence="2">The sequence shown here is derived from an EMBL/GenBank/DDBJ whole genome shotgun (WGS) entry which is preliminary data.</text>
</comment>
<evidence type="ECO:0000256" key="1">
    <source>
        <dbReference type="SAM" id="SignalP"/>
    </source>
</evidence>
<keyword evidence="1" id="KW-0732">Signal</keyword>
<dbReference type="Proteomes" id="UP000629025">
    <property type="component" value="Unassembled WGS sequence"/>
</dbReference>
<protein>
    <recommendedName>
        <fullName evidence="4">Lipoprotein</fullName>
    </recommendedName>
</protein>